<dbReference type="CDD" id="cd03221">
    <property type="entry name" value="ABCF_EF-3"/>
    <property type="match status" value="1"/>
</dbReference>
<reference evidence="6" key="1">
    <citation type="journal article" date="2019" name="Int. J. Syst. Evol. Microbiol.">
        <title>The Global Catalogue of Microorganisms (GCM) 10K type strain sequencing project: providing services to taxonomists for standard genome sequencing and annotation.</title>
        <authorList>
            <consortium name="The Broad Institute Genomics Platform"/>
            <consortium name="The Broad Institute Genome Sequencing Center for Infectious Disease"/>
            <person name="Wu L."/>
            <person name="Ma J."/>
        </authorList>
    </citation>
    <scope>NUCLEOTIDE SEQUENCE [LARGE SCALE GENOMIC DNA]</scope>
    <source>
        <strain evidence="6">JCM 18424</strain>
    </source>
</reference>
<gene>
    <name evidence="5" type="ORF">GCM10023338_07790</name>
</gene>
<evidence type="ECO:0000313" key="6">
    <source>
        <dbReference type="Proteomes" id="UP001500631"/>
    </source>
</evidence>
<keyword evidence="1" id="KW-0677">Repeat</keyword>
<organism evidence="5 6">
    <name type="scientific">Wohlfahrtiimonas larvae</name>
    <dbReference type="NCBI Taxonomy" id="1157986"/>
    <lineage>
        <taxon>Bacteria</taxon>
        <taxon>Pseudomonadati</taxon>
        <taxon>Pseudomonadota</taxon>
        <taxon>Gammaproteobacteria</taxon>
        <taxon>Cardiobacteriales</taxon>
        <taxon>Ignatzschineriaceae</taxon>
        <taxon>Wohlfahrtiimonas</taxon>
    </lineage>
</organism>
<dbReference type="Pfam" id="PF00005">
    <property type="entry name" value="ABC_tran"/>
    <property type="match status" value="1"/>
</dbReference>
<evidence type="ECO:0000256" key="2">
    <source>
        <dbReference type="ARBA" id="ARBA00022741"/>
    </source>
</evidence>
<proteinExistence type="predicted"/>
<name>A0ABP9MMP7_9GAMM</name>
<accession>A0ABP9MMP7</accession>
<comment type="caution">
    <text evidence="5">The sequence shown here is derived from an EMBL/GenBank/DDBJ whole genome shotgun (WGS) entry which is preliminary data.</text>
</comment>
<dbReference type="SMART" id="SM00382">
    <property type="entry name" value="AAA"/>
    <property type="match status" value="1"/>
</dbReference>
<dbReference type="InterPro" id="IPR003593">
    <property type="entry name" value="AAA+_ATPase"/>
</dbReference>
<evidence type="ECO:0000256" key="1">
    <source>
        <dbReference type="ARBA" id="ARBA00022737"/>
    </source>
</evidence>
<keyword evidence="6" id="KW-1185">Reference proteome</keyword>
<dbReference type="SUPFAM" id="SSF52540">
    <property type="entry name" value="P-loop containing nucleoside triphosphate hydrolases"/>
    <property type="match status" value="1"/>
</dbReference>
<dbReference type="Gene3D" id="3.40.50.300">
    <property type="entry name" value="P-loop containing nucleotide triphosphate hydrolases"/>
    <property type="match status" value="1"/>
</dbReference>
<keyword evidence="2" id="KW-0547">Nucleotide-binding</keyword>
<sequence>MSTLLSVQSVSYETSIKKLFENISFSIQSGERIGLIGHNGSGKSTLLHLITQQLPLNHGNISFANHCVYAYIEQHLPSDLTNSTVLEAVLSKLSEDKRMMESWRAEILLAKLGFHESQYHQSINTLSGGQHTRLLLGRALMNQPDLLFLDEPSNHLDLPTILWLTQFLQNWRGTFVLVSHDQNLLDQVTNTTWILRDESLHHFQLPCSEARQALIGQDIADEHRHKAEQKEIDRITHSVKRLALWGKTYDNESFARKAKKMEKQIAQFEGAIILVSHDQWLIENSCQRFGLIHQQHFIEYSEPESAYQVLLGTTALDTCDHAFEIQSEMVKIEHGADVHEDLLLREWVELEQKLADDLVRKPTHQKPLLQKQWKERLLEFELLLNQ</sequence>
<evidence type="ECO:0000313" key="5">
    <source>
        <dbReference type="EMBL" id="GAA5096865.1"/>
    </source>
</evidence>
<dbReference type="PANTHER" id="PTHR19211">
    <property type="entry name" value="ATP-BINDING TRANSPORT PROTEIN-RELATED"/>
    <property type="match status" value="1"/>
</dbReference>
<evidence type="ECO:0000259" key="4">
    <source>
        <dbReference type="PROSITE" id="PS50893"/>
    </source>
</evidence>
<feature type="domain" description="ABC transporter" evidence="4">
    <location>
        <begin position="5"/>
        <end position="222"/>
    </location>
</feature>
<dbReference type="PANTHER" id="PTHR19211:SF14">
    <property type="entry name" value="ATP-BINDING CASSETTE SUB-FAMILY F MEMBER 1"/>
    <property type="match status" value="1"/>
</dbReference>
<evidence type="ECO:0000256" key="3">
    <source>
        <dbReference type="ARBA" id="ARBA00022840"/>
    </source>
</evidence>
<dbReference type="InterPro" id="IPR003439">
    <property type="entry name" value="ABC_transporter-like_ATP-bd"/>
</dbReference>
<keyword evidence="3" id="KW-0067">ATP-binding</keyword>
<dbReference type="EMBL" id="BAABKE010000002">
    <property type="protein sequence ID" value="GAA5096865.1"/>
    <property type="molecule type" value="Genomic_DNA"/>
</dbReference>
<protein>
    <recommendedName>
        <fullName evidence="4">ABC transporter domain-containing protein</fullName>
    </recommendedName>
</protein>
<dbReference type="PROSITE" id="PS50893">
    <property type="entry name" value="ABC_TRANSPORTER_2"/>
    <property type="match status" value="1"/>
</dbReference>
<dbReference type="InterPro" id="IPR027417">
    <property type="entry name" value="P-loop_NTPase"/>
</dbReference>
<dbReference type="RefSeq" id="WP_077924886.1">
    <property type="nucleotide sequence ID" value="NZ_BAABKE010000002.1"/>
</dbReference>
<dbReference type="InterPro" id="IPR050611">
    <property type="entry name" value="ABCF"/>
</dbReference>
<dbReference type="Proteomes" id="UP001500631">
    <property type="component" value="Unassembled WGS sequence"/>
</dbReference>